<dbReference type="VEuPathDB" id="VectorBase:HLOH_051530"/>
<proteinExistence type="predicted"/>
<evidence type="ECO:0000256" key="1">
    <source>
        <dbReference type="SAM" id="Phobius"/>
    </source>
</evidence>
<comment type="caution">
    <text evidence="2">The sequence shown here is derived from an EMBL/GenBank/DDBJ whole genome shotgun (WGS) entry which is preliminary data.</text>
</comment>
<name>A0A9J6FB97_HAELO</name>
<feature type="transmembrane region" description="Helical" evidence="1">
    <location>
        <begin position="20"/>
        <end position="40"/>
    </location>
</feature>
<evidence type="ECO:0000313" key="3">
    <source>
        <dbReference type="Proteomes" id="UP000821853"/>
    </source>
</evidence>
<evidence type="ECO:0000313" key="2">
    <source>
        <dbReference type="EMBL" id="KAH9360019.1"/>
    </source>
</evidence>
<keyword evidence="3" id="KW-1185">Reference proteome</keyword>
<dbReference type="EMBL" id="JABSTR010000001">
    <property type="protein sequence ID" value="KAH9360019.1"/>
    <property type="molecule type" value="Genomic_DNA"/>
</dbReference>
<dbReference type="AlphaFoldDB" id="A0A9J6FB97"/>
<keyword evidence="1" id="KW-0812">Transmembrane</keyword>
<gene>
    <name evidence="2" type="ORF">HPB48_009584</name>
</gene>
<organism evidence="2 3">
    <name type="scientific">Haemaphysalis longicornis</name>
    <name type="common">Bush tick</name>
    <dbReference type="NCBI Taxonomy" id="44386"/>
    <lineage>
        <taxon>Eukaryota</taxon>
        <taxon>Metazoa</taxon>
        <taxon>Ecdysozoa</taxon>
        <taxon>Arthropoda</taxon>
        <taxon>Chelicerata</taxon>
        <taxon>Arachnida</taxon>
        <taxon>Acari</taxon>
        <taxon>Parasitiformes</taxon>
        <taxon>Ixodida</taxon>
        <taxon>Ixodoidea</taxon>
        <taxon>Ixodidae</taxon>
        <taxon>Haemaphysalinae</taxon>
        <taxon>Haemaphysalis</taxon>
    </lineage>
</organism>
<sequence>MLWHPPLRLLPQGGQLRSSFLVFGTWVTPSYLSAFFFVLATRRCLRAPTLSRARSQPILGVTSGNVGSREPVENSVAAVVFSLAIQESRQDELMVPSF</sequence>
<keyword evidence="1" id="KW-0472">Membrane</keyword>
<keyword evidence="1" id="KW-1133">Transmembrane helix</keyword>
<reference evidence="2 3" key="1">
    <citation type="journal article" date="2020" name="Cell">
        <title>Large-Scale Comparative Analyses of Tick Genomes Elucidate Their Genetic Diversity and Vector Capacities.</title>
        <authorList>
            <consortium name="Tick Genome and Microbiome Consortium (TIGMIC)"/>
            <person name="Jia N."/>
            <person name="Wang J."/>
            <person name="Shi W."/>
            <person name="Du L."/>
            <person name="Sun Y."/>
            <person name="Zhan W."/>
            <person name="Jiang J.F."/>
            <person name="Wang Q."/>
            <person name="Zhang B."/>
            <person name="Ji P."/>
            <person name="Bell-Sakyi L."/>
            <person name="Cui X.M."/>
            <person name="Yuan T.T."/>
            <person name="Jiang B.G."/>
            <person name="Yang W.F."/>
            <person name="Lam T.T."/>
            <person name="Chang Q.C."/>
            <person name="Ding S.J."/>
            <person name="Wang X.J."/>
            <person name="Zhu J.G."/>
            <person name="Ruan X.D."/>
            <person name="Zhao L."/>
            <person name="Wei J.T."/>
            <person name="Ye R.Z."/>
            <person name="Que T.C."/>
            <person name="Du C.H."/>
            <person name="Zhou Y.H."/>
            <person name="Cheng J.X."/>
            <person name="Dai P.F."/>
            <person name="Guo W.B."/>
            <person name="Han X.H."/>
            <person name="Huang E.J."/>
            <person name="Li L.F."/>
            <person name="Wei W."/>
            <person name="Gao Y.C."/>
            <person name="Liu J.Z."/>
            <person name="Shao H.Z."/>
            <person name="Wang X."/>
            <person name="Wang C.C."/>
            <person name="Yang T.C."/>
            <person name="Huo Q.B."/>
            <person name="Li W."/>
            <person name="Chen H.Y."/>
            <person name="Chen S.E."/>
            <person name="Zhou L.G."/>
            <person name="Ni X.B."/>
            <person name="Tian J.H."/>
            <person name="Sheng Y."/>
            <person name="Liu T."/>
            <person name="Pan Y.S."/>
            <person name="Xia L.Y."/>
            <person name="Li J."/>
            <person name="Zhao F."/>
            <person name="Cao W.C."/>
        </authorList>
    </citation>
    <scope>NUCLEOTIDE SEQUENCE [LARGE SCALE GENOMIC DNA]</scope>
    <source>
        <strain evidence="2">HaeL-2018</strain>
    </source>
</reference>
<accession>A0A9J6FB97</accession>
<protein>
    <submittedName>
        <fullName evidence="2">Uncharacterized protein</fullName>
    </submittedName>
</protein>
<dbReference type="Proteomes" id="UP000821853">
    <property type="component" value="Chromosome 1"/>
</dbReference>